<gene>
    <name evidence="1" type="ORF">HNQ40_000851</name>
</gene>
<protein>
    <recommendedName>
        <fullName evidence="3">Thiol reductase thioredoxin</fullName>
    </recommendedName>
</protein>
<reference evidence="1 2" key="1">
    <citation type="submission" date="2020-08" db="EMBL/GenBank/DDBJ databases">
        <title>Genomic Encyclopedia of Type Strains, Phase IV (KMG-IV): sequencing the most valuable type-strain genomes for metagenomic binning, comparative biology and taxonomic classification.</title>
        <authorList>
            <person name="Goeker M."/>
        </authorList>
    </citation>
    <scope>NUCLEOTIDE SEQUENCE [LARGE SCALE GENOMIC DNA]</scope>
    <source>
        <strain evidence="1 2">DSM 103725</strain>
    </source>
</reference>
<organism evidence="1 2">
    <name type="scientific">Algisphaera agarilytica</name>
    <dbReference type="NCBI Taxonomy" id="1385975"/>
    <lineage>
        <taxon>Bacteria</taxon>
        <taxon>Pseudomonadati</taxon>
        <taxon>Planctomycetota</taxon>
        <taxon>Phycisphaerae</taxon>
        <taxon>Phycisphaerales</taxon>
        <taxon>Phycisphaeraceae</taxon>
        <taxon>Algisphaera</taxon>
    </lineage>
</organism>
<dbReference type="AlphaFoldDB" id="A0A7X0LJ83"/>
<evidence type="ECO:0000313" key="1">
    <source>
        <dbReference type="EMBL" id="MBB6429045.1"/>
    </source>
</evidence>
<dbReference type="Pfam" id="PF14595">
    <property type="entry name" value="Thioredoxin_9"/>
    <property type="match status" value="1"/>
</dbReference>
<sequence>MLMDRPEMLQSFFEKALPYEAFVSGGESLGHRTAWDQRYEQCALTADQQAMVAGFTRKMHVLCLTGTWCGDCALQGAAMQRVAEANPDCIDLRFVLRDEENAELVVKSPINAGFRVPVTWWLAEDFAPVACFGDRTLSRYRSMARKAFGEASGVVAEPPEDPVLAVRDEVVAEFERVHLLLRTSARLRKIHND</sequence>
<keyword evidence="2" id="KW-1185">Reference proteome</keyword>
<dbReference type="Proteomes" id="UP000541810">
    <property type="component" value="Unassembled WGS sequence"/>
</dbReference>
<evidence type="ECO:0000313" key="2">
    <source>
        <dbReference type="Proteomes" id="UP000541810"/>
    </source>
</evidence>
<comment type="caution">
    <text evidence="1">The sequence shown here is derived from an EMBL/GenBank/DDBJ whole genome shotgun (WGS) entry which is preliminary data.</text>
</comment>
<name>A0A7X0LJ83_9BACT</name>
<proteinExistence type="predicted"/>
<dbReference type="Gene3D" id="3.40.30.10">
    <property type="entry name" value="Glutaredoxin"/>
    <property type="match status" value="1"/>
</dbReference>
<evidence type="ECO:0008006" key="3">
    <source>
        <dbReference type="Google" id="ProtNLM"/>
    </source>
</evidence>
<dbReference type="SUPFAM" id="SSF52833">
    <property type="entry name" value="Thioredoxin-like"/>
    <property type="match status" value="1"/>
</dbReference>
<accession>A0A7X0LJ83</accession>
<dbReference type="InterPro" id="IPR036249">
    <property type="entry name" value="Thioredoxin-like_sf"/>
</dbReference>
<dbReference type="RefSeq" id="WP_184676646.1">
    <property type="nucleotide sequence ID" value="NZ_JACHGY010000001.1"/>
</dbReference>
<dbReference type="EMBL" id="JACHGY010000001">
    <property type="protein sequence ID" value="MBB6429045.1"/>
    <property type="molecule type" value="Genomic_DNA"/>
</dbReference>